<dbReference type="InterPro" id="IPR023606">
    <property type="entry name" value="CoA-Trfase_III_dom_1_sf"/>
</dbReference>
<dbReference type="AlphaFoldDB" id="A0A0F9A545"/>
<sequence>LMADPRFEHIEKRRENAPALVEELDRVFATKTMSEWGEILDRHNVWWALVNSINEVVTDPAAQSAGAFVQVPGPDGTTPMVATPADFSGTPSQPQGLAPELGQHTEEVLLELGYDWDRIVALKENGAIP</sequence>
<evidence type="ECO:0008006" key="3">
    <source>
        <dbReference type="Google" id="ProtNLM"/>
    </source>
</evidence>
<dbReference type="InterPro" id="IPR003673">
    <property type="entry name" value="CoA-Trfase_fam_III"/>
</dbReference>
<evidence type="ECO:0000313" key="2">
    <source>
        <dbReference type="EMBL" id="KKL04590.1"/>
    </source>
</evidence>
<protein>
    <recommendedName>
        <fullName evidence="3">CoA transferase</fullName>
    </recommendedName>
</protein>
<accession>A0A0F9A545</accession>
<feature type="non-terminal residue" evidence="2">
    <location>
        <position position="1"/>
    </location>
</feature>
<evidence type="ECO:0000256" key="1">
    <source>
        <dbReference type="ARBA" id="ARBA00022679"/>
    </source>
</evidence>
<proteinExistence type="predicted"/>
<keyword evidence="1" id="KW-0808">Transferase</keyword>
<dbReference type="EMBL" id="LAZR01044462">
    <property type="protein sequence ID" value="KKL04590.1"/>
    <property type="molecule type" value="Genomic_DNA"/>
</dbReference>
<dbReference type="SUPFAM" id="SSF89796">
    <property type="entry name" value="CoA-transferase family III (CaiB/BaiF)"/>
    <property type="match status" value="1"/>
</dbReference>
<dbReference type="PANTHER" id="PTHR48207:SF3">
    <property type="entry name" value="SUCCINATE--HYDROXYMETHYLGLUTARATE COA-TRANSFERASE"/>
    <property type="match status" value="1"/>
</dbReference>
<dbReference type="GO" id="GO:0008410">
    <property type="term" value="F:CoA-transferase activity"/>
    <property type="evidence" value="ECO:0007669"/>
    <property type="project" value="TreeGrafter"/>
</dbReference>
<comment type="caution">
    <text evidence="2">The sequence shown here is derived from an EMBL/GenBank/DDBJ whole genome shotgun (WGS) entry which is preliminary data.</text>
</comment>
<dbReference type="Pfam" id="PF02515">
    <property type="entry name" value="CoA_transf_3"/>
    <property type="match status" value="1"/>
</dbReference>
<name>A0A0F9A545_9ZZZZ</name>
<dbReference type="Gene3D" id="3.40.50.10540">
    <property type="entry name" value="Crotonobetainyl-coa:carnitine coa-transferase, domain 1"/>
    <property type="match status" value="1"/>
</dbReference>
<dbReference type="PANTHER" id="PTHR48207">
    <property type="entry name" value="SUCCINATE--HYDROXYMETHYLGLUTARATE COA-TRANSFERASE"/>
    <property type="match status" value="1"/>
</dbReference>
<reference evidence="2" key="1">
    <citation type="journal article" date="2015" name="Nature">
        <title>Complex archaea that bridge the gap between prokaryotes and eukaryotes.</title>
        <authorList>
            <person name="Spang A."/>
            <person name="Saw J.H."/>
            <person name="Jorgensen S.L."/>
            <person name="Zaremba-Niedzwiedzka K."/>
            <person name="Martijn J."/>
            <person name="Lind A.E."/>
            <person name="van Eijk R."/>
            <person name="Schleper C."/>
            <person name="Guy L."/>
            <person name="Ettema T.J."/>
        </authorList>
    </citation>
    <scope>NUCLEOTIDE SEQUENCE</scope>
</reference>
<dbReference type="InterPro" id="IPR050483">
    <property type="entry name" value="CoA-transferase_III_domain"/>
</dbReference>
<organism evidence="2">
    <name type="scientific">marine sediment metagenome</name>
    <dbReference type="NCBI Taxonomy" id="412755"/>
    <lineage>
        <taxon>unclassified sequences</taxon>
        <taxon>metagenomes</taxon>
        <taxon>ecological metagenomes</taxon>
    </lineage>
</organism>
<gene>
    <name evidence="2" type="ORF">LCGC14_2614550</name>
</gene>